<name>A0A3A4AE54_9ACTN</name>
<organism evidence="1 2">
    <name type="scientific">Bailinhaonella thermotolerans</name>
    <dbReference type="NCBI Taxonomy" id="1070861"/>
    <lineage>
        <taxon>Bacteria</taxon>
        <taxon>Bacillati</taxon>
        <taxon>Actinomycetota</taxon>
        <taxon>Actinomycetes</taxon>
        <taxon>Streptosporangiales</taxon>
        <taxon>Streptosporangiaceae</taxon>
        <taxon>Bailinhaonella</taxon>
    </lineage>
</organism>
<gene>
    <name evidence="1" type="ORF">D5H75_26745</name>
</gene>
<sequence length="98" mass="10724">MDPLTLVAGAVILAAGFAAGRLTRLRPRRAPKPRCGCGHDIAFHDGKDGSCHARVKRAVEFDQYGTAKRWEDTRCACRGYHGPEPLPRYYAPEIADGS</sequence>
<dbReference type="AlphaFoldDB" id="A0A3A4AE54"/>
<dbReference type="Proteomes" id="UP000265768">
    <property type="component" value="Unassembled WGS sequence"/>
</dbReference>
<dbReference type="OrthoDB" id="4554014at2"/>
<reference evidence="1 2" key="1">
    <citation type="submission" date="2018-09" db="EMBL/GenBank/DDBJ databases">
        <title>YIM 75507 draft genome.</title>
        <authorList>
            <person name="Tang S."/>
            <person name="Feng Y."/>
        </authorList>
    </citation>
    <scope>NUCLEOTIDE SEQUENCE [LARGE SCALE GENOMIC DNA]</scope>
    <source>
        <strain evidence="1 2">YIM 75507</strain>
    </source>
</reference>
<protein>
    <submittedName>
        <fullName evidence="1">Uncharacterized protein</fullName>
    </submittedName>
</protein>
<keyword evidence="2" id="KW-1185">Reference proteome</keyword>
<accession>A0A3A4AE54</accession>
<evidence type="ECO:0000313" key="2">
    <source>
        <dbReference type="Proteomes" id="UP000265768"/>
    </source>
</evidence>
<evidence type="ECO:0000313" key="1">
    <source>
        <dbReference type="EMBL" id="RJL26579.1"/>
    </source>
</evidence>
<comment type="caution">
    <text evidence="1">The sequence shown here is derived from an EMBL/GenBank/DDBJ whole genome shotgun (WGS) entry which is preliminary data.</text>
</comment>
<dbReference type="EMBL" id="QZEY01000012">
    <property type="protein sequence ID" value="RJL26579.1"/>
    <property type="molecule type" value="Genomic_DNA"/>
</dbReference>
<proteinExistence type="predicted"/>
<dbReference type="RefSeq" id="WP_119929310.1">
    <property type="nucleotide sequence ID" value="NZ_QZEY01000012.1"/>
</dbReference>